<sequence>MLQISGLARAFGLKRPISLSGERHRVDVGDSFIESGNWENIWVVERIVQPRGVGFPHVVIRHHREKSERRLVSRSTLLDPDRFSPCM</sequence>
<comment type="caution">
    <text evidence="1">The sequence shown here is derived from an EMBL/GenBank/DDBJ whole genome shotgun (WGS) entry which is preliminary data.</text>
</comment>
<proteinExistence type="predicted"/>
<name>A0ABQ2L7G6_9PROT</name>
<keyword evidence="2" id="KW-1185">Reference proteome</keyword>
<dbReference type="EMBL" id="BMOV01000001">
    <property type="protein sequence ID" value="GGO05822.1"/>
    <property type="molecule type" value="Genomic_DNA"/>
</dbReference>
<reference evidence="2" key="1">
    <citation type="journal article" date="2019" name="Int. J. Syst. Evol. Microbiol.">
        <title>The Global Catalogue of Microorganisms (GCM) 10K type strain sequencing project: providing services to taxonomists for standard genome sequencing and annotation.</title>
        <authorList>
            <consortium name="The Broad Institute Genomics Platform"/>
            <consortium name="The Broad Institute Genome Sequencing Center for Infectious Disease"/>
            <person name="Wu L."/>
            <person name="Ma J."/>
        </authorList>
    </citation>
    <scope>NUCLEOTIDE SEQUENCE [LARGE SCALE GENOMIC DNA]</scope>
    <source>
        <strain evidence="2">JCM 17843</strain>
    </source>
</reference>
<gene>
    <name evidence="1" type="ORF">GCM10007972_03590</name>
</gene>
<dbReference type="RefSeq" id="WP_150006110.1">
    <property type="nucleotide sequence ID" value="NZ_BMOV01000001.1"/>
</dbReference>
<evidence type="ECO:0000313" key="2">
    <source>
        <dbReference type="Proteomes" id="UP000602381"/>
    </source>
</evidence>
<accession>A0ABQ2L7G6</accession>
<dbReference type="Proteomes" id="UP000602381">
    <property type="component" value="Unassembled WGS sequence"/>
</dbReference>
<organism evidence="1 2">
    <name type="scientific">Iodidimonas muriae</name>
    <dbReference type="NCBI Taxonomy" id="261467"/>
    <lineage>
        <taxon>Bacteria</taxon>
        <taxon>Pseudomonadati</taxon>
        <taxon>Pseudomonadota</taxon>
        <taxon>Alphaproteobacteria</taxon>
        <taxon>Iodidimonadales</taxon>
        <taxon>Iodidimonadaceae</taxon>
        <taxon>Iodidimonas</taxon>
    </lineage>
</organism>
<evidence type="ECO:0000313" key="1">
    <source>
        <dbReference type="EMBL" id="GGO05822.1"/>
    </source>
</evidence>
<protein>
    <submittedName>
        <fullName evidence="1">Uncharacterized protein</fullName>
    </submittedName>
</protein>